<dbReference type="PANTHER" id="PTHR35936">
    <property type="entry name" value="MEMBRANE-BOUND LYTIC MUREIN TRANSGLYCOSYLASE F"/>
    <property type="match status" value="1"/>
</dbReference>
<evidence type="ECO:0000256" key="1">
    <source>
        <dbReference type="ARBA" id="ARBA00022729"/>
    </source>
</evidence>
<feature type="chain" id="PRO_5009518316" description="Solute-binding protein family 3/N-terminal domain-containing protein" evidence="2">
    <location>
        <begin position="23"/>
        <end position="289"/>
    </location>
</feature>
<dbReference type="Pfam" id="PF00497">
    <property type="entry name" value="SBP_bac_3"/>
    <property type="match status" value="1"/>
</dbReference>
<dbReference type="STRING" id="1797471.A3A71_03315"/>
<comment type="caution">
    <text evidence="4">The sequence shown here is derived from an EMBL/GenBank/DDBJ whole genome shotgun (WGS) entry which is preliminary data.</text>
</comment>
<dbReference type="PANTHER" id="PTHR35936:SF19">
    <property type="entry name" value="AMINO-ACID-BINDING PROTEIN YXEM-RELATED"/>
    <property type="match status" value="1"/>
</dbReference>
<protein>
    <recommendedName>
        <fullName evidence="3">Solute-binding protein family 3/N-terminal domain-containing protein</fullName>
    </recommendedName>
</protein>
<dbReference type="InterPro" id="IPR001638">
    <property type="entry name" value="Solute-binding_3/MltF_N"/>
</dbReference>
<organism evidence="4 5">
    <name type="scientific">Candidatus Berkelbacteria bacterium RIFCSPLOWO2_01_FULL_50_28</name>
    <dbReference type="NCBI Taxonomy" id="1797471"/>
    <lineage>
        <taxon>Bacteria</taxon>
        <taxon>Candidatus Berkelbacteria</taxon>
    </lineage>
</organism>
<sequence>MRKSSRTRIGVAVGLMVLAVLGCQPSKSPAVGGTSAYQRVIDSGVIRAAFVNYPPAGIVDPKTKAVSGIFPDSLREMAKNLKLKVEFNEEVSWASLLEGLETGRYDMIGVGVWANAARGKLATLSVPAYYSGIGIWVRPGESRIAPTNDWASLNDPDIRIAAIDGSTPMLIAQTQFPNAKIVSYPDHTSESQLFLDIVGKKADVFFAEPYQGMRFLSSNPGSVKNLAVDKPLRIFADVFIMPKNEPQFKSMIDNSLQELQYSGALDKIIKKYEGDSLLFYRVATPFASQ</sequence>
<accession>A0A1F5ECR9</accession>
<dbReference type="AlphaFoldDB" id="A0A1F5ECR9"/>
<dbReference type="SUPFAM" id="SSF53850">
    <property type="entry name" value="Periplasmic binding protein-like II"/>
    <property type="match status" value="1"/>
</dbReference>
<feature type="domain" description="Solute-binding protein family 3/N-terminal" evidence="3">
    <location>
        <begin position="45"/>
        <end position="276"/>
    </location>
</feature>
<keyword evidence="1 2" id="KW-0732">Signal</keyword>
<feature type="signal peptide" evidence="2">
    <location>
        <begin position="1"/>
        <end position="22"/>
    </location>
</feature>
<evidence type="ECO:0000313" key="4">
    <source>
        <dbReference type="EMBL" id="OGD65090.1"/>
    </source>
</evidence>
<dbReference type="Gene3D" id="3.40.190.10">
    <property type="entry name" value="Periplasmic binding protein-like II"/>
    <property type="match status" value="2"/>
</dbReference>
<dbReference type="Proteomes" id="UP000177481">
    <property type="component" value="Unassembled WGS sequence"/>
</dbReference>
<evidence type="ECO:0000256" key="2">
    <source>
        <dbReference type="SAM" id="SignalP"/>
    </source>
</evidence>
<dbReference type="PROSITE" id="PS51257">
    <property type="entry name" value="PROKAR_LIPOPROTEIN"/>
    <property type="match status" value="1"/>
</dbReference>
<reference evidence="4 5" key="1">
    <citation type="journal article" date="2016" name="Nat. Commun.">
        <title>Thousands of microbial genomes shed light on interconnected biogeochemical processes in an aquifer system.</title>
        <authorList>
            <person name="Anantharaman K."/>
            <person name="Brown C.T."/>
            <person name="Hug L.A."/>
            <person name="Sharon I."/>
            <person name="Castelle C.J."/>
            <person name="Probst A.J."/>
            <person name="Thomas B.C."/>
            <person name="Singh A."/>
            <person name="Wilkins M.J."/>
            <person name="Karaoz U."/>
            <person name="Brodie E.L."/>
            <person name="Williams K.H."/>
            <person name="Hubbard S.S."/>
            <person name="Banfield J.F."/>
        </authorList>
    </citation>
    <scope>NUCLEOTIDE SEQUENCE [LARGE SCALE GENOMIC DNA]</scope>
</reference>
<name>A0A1F5ECR9_9BACT</name>
<evidence type="ECO:0000259" key="3">
    <source>
        <dbReference type="SMART" id="SM00062"/>
    </source>
</evidence>
<dbReference type="SMART" id="SM00062">
    <property type="entry name" value="PBPb"/>
    <property type="match status" value="1"/>
</dbReference>
<gene>
    <name evidence="4" type="ORF">A3A71_03315</name>
</gene>
<dbReference type="EMBL" id="MEZX01000001">
    <property type="protein sequence ID" value="OGD65090.1"/>
    <property type="molecule type" value="Genomic_DNA"/>
</dbReference>
<evidence type="ECO:0000313" key="5">
    <source>
        <dbReference type="Proteomes" id="UP000177481"/>
    </source>
</evidence>
<proteinExistence type="predicted"/>